<name>A0AAD9NFR2_RIDPI</name>
<gene>
    <name evidence="2" type="ORF">NP493_1362g01042</name>
</gene>
<dbReference type="EMBL" id="JAODUO010001361">
    <property type="protein sequence ID" value="KAK2165534.1"/>
    <property type="molecule type" value="Genomic_DNA"/>
</dbReference>
<keyword evidence="3" id="KW-1185">Reference proteome</keyword>
<organism evidence="2 3">
    <name type="scientific">Ridgeia piscesae</name>
    <name type="common">Tubeworm</name>
    <dbReference type="NCBI Taxonomy" id="27915"/>
    <lineage>
        <taxon>Eukaryota</taxon>
        <taxon>Metazoa</taxon>
        <taxon>Spiralia</taxon>
        <taxon>Lophotrochozoa</taxon>
        <taxon>Annelida</taxon>
        <taxon>Polychaeta</taxon>
        <taxon>Sedentaria</taxon>
        <taxon>Canalipalpata</taxon>
        <taxon>Sabellida</taxon>
        <taxon>Siboglinidae</taxon>
        <taxon>Ridgeia</taxon>
    </lineage>
</organism>
<dbReference type="Proteomes" id="UP001209878">
    <property type="component" value="Unassembled WGS sequence"/>
</dbReference>
<comment type="caution">
    <text evidence="2">The sequence shown here is derived from an EMBL/GenBank/DDBJ whole genome shotgun (WGS) entry which is preliminary data.</text>
</comment>
<evidence type="ECO:0000256" key="1">
    <source>
        <dbReference type="SAM" id="MobiDB-lite"/>
    </source>
</evidence>
<dbReference type="AlphaFoldDB" id="A0AAD9NFR2"/>
<proteinExistence type="predicted"/>
<accession>A0AAD9NFR2</accession>
<evidence type="ECO:0000313" key="3">
    <source>
        <dbReference type="Proteomes" id="UP001209878"/>
    </source>
</evidence>
<feature type="region of interest" description="Disordered" evidence="1">
    <location>
        <begin position="126"/>
        <end position="156"/>
    </location>
</feature>
<evidence type="ECO:0000313" key="2">
    <source>
        <dbReference type="EMBL" id="KAK2165534.1"/>
    </source>
</evidence>
<reference evidence="2" key="1">
    <citation type="journal article" date="2023" name="Mol. Biol. Evol.">
        <title>Third-Generation Sequencing Reveals the Adaptive Role of the Epigenome in Three Deep-Sea Polychaetes.</title>
        <authorList>
            <person name="Perez M."/>
            <person name="Aroh O."/>
            <person name="Sun Y."/>
            <person name="Lan Y."/>
            <person name="Juniper S.K."/>
            <person name="Young C.R."/>
            <person name="Angers B."/>
            <person name="Qian P.Y."/>
        </authorList>
    </citation>
    <scope>NUCLEOTIDE SEQUENCE</scope>
    <source>
        <strain evidence="2">R07B-5</strain>
    </source>
</reference>
<protein>
    <submittedName>
        <fullName evidence="2">Uncharacterized protein</fullName>
    </submittedName>
</protein>
<feature type="compositionally biased region" description="Basic and acidic residues" evidence="1">
    <location>
        <begin position="137"/>
        <end position="146"/>
    </location>
</feature>
<sequence>MDLLKKAVTVKGNAIYDIETLFSRLLVVGQQRSIDIADVFQFELNPVPPALIDEYGCLKKGDKAVLVKSLSVSVTTPCAPDVVPASFCTTSAGQSPGLQETWLQASALDWPTTLLSPRESFFSTDMTKMLPAQRTTSGREEEESRKSRSSARSSWRDHAQLQETAYTFFLPLYGQKGCTTMNDARAHFYRGHKKPPPVKKLPQTDANLQLHVLRAHIQMLL</sequence>